<keyword evidence="11" id="KW-1185">Reference proteome</keyword>
<keyword evidence="6" id="KW-0325">Glycoprotein</keyword>
<dbReference type="InterPro" id="IPR051617">
    <property type="entry name" value="UNC-93-like_regulator"/>
</dbReference>
<evidence type="ECO:0000256" key="4">
    <source>
        <dbReference type="ARBA" id="ARBA00022989"/>
    </source>
</evidence>
<feature type="transmembrane region" description="Helical" evidence="9">
    <location>
        <begin position="133"/>
        <end position="150"/>
    </location>
</feature>
<gene>
    <name evidence="10" type="ORF">D915_004301</name>
</gene>
<organism evidence="10 11">
    <name type="scientific">Fasciola hepatica</name>
    <name type="common">Liver fluke</name>
    <dbReference type="NCBI Taxonomy" id="6192"/>
    <lineage>
        <taxon>Eukaryota</taxon>
        <taxon>Metazoa</taxon>
        <taxon>Spiralia</taxon>
        <taxon>Lophotrochozoa</taxon>
        <taxon>Platyhelminthes</taxon>
        <taxon>Trematoda</taxon>
        <taxon>Digenea</taxon>
        <taxon>Plagiorchiida</taxon>
        <taxon>Echinostomata</taxon>
        <taxon>Echinostomatoidea</taxon>
        <taxon>Fasciolidae</taxon>
        <taxon>Fasciola</taxon>
    </lineage>
</organism>
<name>A0A4E0RBI3_FASHE</name>
<sequence>MRHQLFGGLLGCGLFGSFLFLGLRQPHNTKRTISSAIDADDTAEIAMEAEGTGMRLNVNLFNVVLTGVSFLFLFTAFQAASLASQNVLEAAAREGDGSAAVGIGYISLALLYASFAICNWFAPVVLMLLGYKYTMFAGALCYVLFVASFFEPHAWSLYLASLLNGFGAAILWTAQGAFITTCSDESNSNLHFSIFWALFQMWNLSGRFSVESFTSTVLTVVFDCELLSLLFSQPVSRDSMTTCCHTFGRSFVLLRSKIMLAMLVPSGFTGLCATFQSSLFATCIGHTKAFDPNAKAYIGLVGVFVGLGEVCGSLLMQLRRWIPSTGLLAIIGYPSALISAFLCFALLPADSPMRDSDQKTYFAPNVAGCMFVALLFGIVEAAWNTQISVHLGSVFSAHEPDVAVSFSLYRCVQSIMAAVTFSYCSALELQWHVLLFVIWATAGLACFFYAHRVHLEHLHRNRLS</sequence>
<keyword evidence="4 9" id="KW-1133">Transmembrane helix</keyword>
<proteinExistence type="inferred from homology"/>
<feature type="transmembrane region" description="Helical" evidence="9">
    <location>
        <begin position="361"/>
        <end position="383"/>
    </location>
</feature>
<dbReference type="AlphaFoldDB" id="A0A4E0RBI3"/>
<feature type="transmembrane region" description="Helical" evidence="9">
    <location>
        <begin position="327"/>
        <end position="349"/>
    </location>
</feature>
<feature type="transmembrane region" description="Helical" evidence="9">
    <location>
        <begin position="6"/>
        <end position="23"/>
    </location>
</feature>
<comment type="caution">
    <text evidence="10">The sequence shown here is derived from an EMBL/GenBank/DDBJ whole genome shotgun (WGS) entry which is preliminary data.</text>
</comment>
<dbReference type="SUPFAM" id="SSF103473">
    <property type="entry name" value="MFS general substrate transporter"/>
    <property type="match status" value="1"/>
</dbReference>
<feature type="transmembrane region" description="Helical" evidence="9">
    <location>
        <begin position="100"/>
        <end position="121"/>
    </location>
</feature>
<feature type="transmembrane region" description="Helical" evidence="9">
    <location>
        <begin position="60"/>
        <end position="80"/>
    </location>
</feature>
<protein>
    <recommendedName>
        <fullName evidence="7">UNC93-like protein MFSD11</fullName>
    </recommendedName>
    <alternativeName>
        <fullName evidence="8">Major facilitator superfamily domain-containing protein 11</fullName>
    </alternativeName>
</protein>
<dbReference type="InterPro" id="IPR036259">
    <property type="entry name" value="MFS_trans_sf"/>
</dbReference>
<dbReference type="Pfam" id="PF05978">
    <property type="entry name" value="UNC-93"/>
    <property type="match status" value="2"/>
</dbReference>
<dbReference type="InterPro" id="IPR010291">
    <property type="entry name" value="Ion_channel_UNC-93"/>
</dbReference>
<evidence type="ECO:0000256" key="9">
    <source>
        <dbReference type="SAM" id="Phobius"/>
    </source>
</evidence>
<evidence type="ECO:0000256" key="3">
    <source>
        <dbReference type="ARBA" id="ARBA00022692"/>
    </source>
</evidence>
<feature type="transmembrane region" description="Helical" evidence="9">
    <location>
        <begin position="156"/>
        <end position="178"/>
    </location>
</feature>
<dbReference type="EMBL" id="JXXN02001392">
    <property type="protein sequence ID" value="THD24863.1"/>
    <property type="molecule type" value="Genomic_DNA"/>
</dbReference>
<evidence type="ECO:0000256" key="1">
    <source>
        <dbReference type="ARBA" id="ARBA00004141"/>
    </source>
</evidence>
<dbReference type="GO" id="GO:0016020">
    <property type="term" value="C:membrane"/>
    <property type="evidence" value="ECO:0007669"/>
    <property type="project" value="UniProtKB-SubCell"/>
</dbReference>
<keyword evidence="3 9" id="KW-0812">Transmembrane</keyword>
<comment type="subcellular location">
    <subcellularLocation>
        <location evidence="1">Membrane</location>
        <topology evidence="1">Multi-pass membrane protein</topology>
    </subcellularLocation>
</comment>
<reference evidence="10" key="1">
    <citation type="submission" date="2019-03" db="EMBL/GenBank/DDBJ databases">
        <title>Improved annotation for the trematode Fasciola hepatica.</title>
        <authorList>
            <person name="Choi Y.-J."/>
            <person name="Martin J."/>
            <person name="Mitreva M."/>
        </authorList>
    </citation>
    <scope>NUCLEOTIDE SEQUENCE [LARGE SCALE GENOMIC DNA]</scope>
</reference>
<dbReference type="PANTHER" id="PTHR23294">
    <property type="entry name" value="ET TRANSLATION PRODUCT-RELATED"/>
    <property type="match status" value="1"/>
</dbReference>
<evidence type="ECO:0000256" key="8">
    <source>
        <dbReference type="ARBA" id="ARBA00041910"/>
    </source>
</evidence>
<evidence type="ECO:0000313" key="10">
    <source>
        <dbReference type="EMBL" id="THD24863.1"/>
    </source>
</evidence>
<evidence type="ECO:0000313" key="11">
    <source>
        <dbReference type="Proteomes" id="UP000230066"/>
    </source>
</evidence>
<feature type="transmembrane region" description="Helical" evidence="9">
    <location>
        <begin position="429"/>
        <end position="450"/>
    </location>
</feature>
<accession>A0A4E0RBI3</accession>
<dbReference type="PANTHER" id="PTHR23294:SF0">
    <property type="entry name" value="UNC93-LIKE PROTEIN MFSD11"/>
    <property type="match status" value="1"/>
</dbReference>
<keyword evidence="5 9" id="KW-0472">Membrane</keyword>
<evidence type="ECO:0000256" key="7">
    <source>
        <dbReference type="ARBA" id="ARBA00040302"/>
    </source>
</evidence>
<evidence type="ECO:0000256" key="5">
    <source>
        <dbReference type="ARBA" id="ARBA00023136"/>
    </source>
</evidence>
<feature type="transmembrane region" description="Helical" evidence="9">
    <location>
        <begin position="296"/>
        <end position="315"/>
    </location>
</feature>
<evidence type="ECO:0000256" key="6">
    <source>
        <dbReference type="ARBA" id="ARBA00023180"/>
    </source>
</evidence>
<comment type="similarity">
    <text evidence="2">Belongs to the unc-93 family.</text>
</comment>
<dbReference type="Proteomes" id="UP000230066">
    <property type="component" value="Unassembled WGS sequence"/>
</dbReference>
<evidence type="ECO:0000256" key="2">
    <source>
        <dbReference type="ARBA" id="ARBA00009172"/>
    </source>
</evidence>